<gene>
    <name evidence="2" type="ORF">F6X38_14940</name>
</gene>
<evidence type="ECO:0000259" key="1">
    <source>
        <dbReference type="Pfam" id="PF12146"/>
    </source>
</evidence>
<sequence>MNASAPFDSLVEISGNPKPFGISVGTLAAADRVRLRYAVAPARAPKTRGTVILLQGRNEAIEKYFETIDDLTARGYMVATFDWRGQGGSQRTSRNPSKGHVARFDSYRIDLEAVFRDVVLPDCRGPYAILAHSMGATVAILAAPTLYNRVERIVASAPMIALAGVKPRTNQIFYASSLLKWTGLGSLNVRNGVRQSARYTLAKNPLTTDRRRFERNRRLAEAAPHLFVGGPTAGWLAAASQAMRRLDDSDVIAAMRVPTLVVTAGADAVVSSAAAERLAWRMRSGHALEMPGARHELLQEADRFREPFLAAFDAFAGGALPAD</sequence>
<keyword evidence="2" id="KW-0378">Hydrolase</keyword>
<dbReference type="EMBL" id="VZDO01000012">
    <property type="protein sequence ID" value="KAB0678781.1"/>
    <property type="molecule type" value="Genomic_DNA"/>
</dbReference>
<dbReference type="InterPro" id="IPR029058">
    <property type="entry name" value="AB_hydrolase_fold"/>
</dbReference>
<comment type="caution">
    <text evidence="2">The sequence shown here is derived from an EMBL/GenBank/DDBJ whole genome shotgun (WGS) entry which is preliminary data.</text>
</comment>
<name>A0A7V7PMZ8_9HYPH</name>
<evidence type="ECO:0000313" key="2">
    <source>
        <dbReference type="EMBL" id="KAB0678781.1"/>
    </source>
</evidence>
<proteinExistence type="predicted"/>
<keyword evidence="3" id="KW-1185">Reference proteome</keyword>
<dbReference type="GO" id="GO:0016787">
    <property type="term" value="F:hydrolase activity"/>
    <property type="evidence" value="ECO:0007669"/>
    <property type="project" value="UniProtKB-KW"/>
</dbReference>
<protein>
    <submittedName>
        <fullName evidence="2">Alpha/beta hydrolase</fullName>
    </submittedName>
</protein>
<dbReference type="InterPro" id="IPR022742">
    <property type="entry name" value="Hydrolase_4"/>
</dbReference>
<organism evidence="2 3">
    <name type="scientific">Plantimonas leprariae</name>
    <dbReference type="NCBI Taxonomy" id="2615207"/>
    <lineage>
        <taxon>Bacteria</taxon>
        <taxon>Pseudomonadati</taxon>
        <taxon>Pseudomonadota</taxon>
        <taxon>Alphaproteobacteria</taxon>
        <taxon>Hyphomicrobiales</taxon>
        <taxon>Aurantimonadaceae</taxon>
        <taxon>Plantimonas</taxon>
    </lineage>
</organism>
<dbReference type="InterPro" id="IPR051044">
    <property type="entry name" value="MAG_DAG_Lipase"/>
</dbReference>
<feature type="domain" description="Serine aminopeptidase S33" evidence="1">
    <location>
        <begin position="46"/>
        <end position="302"/>
    </location>
</feature>
<dbReference type="PANTHER" id="PTHR11614">
    <property type="entry name" value="PHOSPHOLIPASE-RELATED"/>
    <property type="match status" value="1"/>
</dbReference>
<dbReference type="RefSeq" id="WP_150970946.1">
    <property type="nucleotide sequence ID" value="NZ_VZDO01000012.1"/>
</dbReference>
<dbReference type="Gene3D" id="3.40.50.1820">
    <property type="entry name" value="alpha/beta hydrolase"/>
    <property type="match status" value="1"/>
</dbReference>
<accession>A0A7V7PMZ8</accession>
<dbReference type="Proteomes" id="UP000432089">
    <property type="component" value="Unassembled WGS sequence"/>
</dbReference>
<dbReference type="SUPFAM" id="SSF53474">
    <property type="entry name" value="alpha/beta-Hydrolases"/>
    <property type="match status" value="1"/>
</dbReference>
<dbReference type="AlphaFoldDB" id="A0A7V7PMZ8"/>
<evidence type="ECO:0000313" key="3">
    <source>
        <dbReference type="Proteomes" id="UP000432089"/>
    </source>
</evidence>
<dbReference type="Pfam" id="PF12146">
    <property type="entry name" value="Hydrolase_4"/>
    <property type="match status" value="1"/>
</dbReference>
<reference evidence="2 3" key="1">
    <citation type="submission" date="2019-09" db="EMBL/GenBank/DDBJ databases">
        <title>YIM 132180 draft genome.</title>
        <authorList>
            <person name="Zhang K."/>
        </authorList>
    </citation>
    <scope>NUCLEOTIDE SEQUENCE [LARGE SCALE GENOMIC DNA]</scope>
    <source>
        <strain evidence="2 3">YIM 132180</strain>
    </source>
</reference>